<evidence type="ECO:0000256" key="7">
    <source>
        <dbReference type="ARBA" id="ARBA00024631"/>
    </source>
</evidence>
<feature type="domain" description="VTT" evidence="13">
    <location>
        <begin position="85"/>
        <end position="205"/>
    </location>
</feature>
<evidence type="ECO:0000256" key="11">
    <source>
        <dbReference type="ARBA" id="ARBA00045607"/>
    </source>
</evidence>
<feature type="transmembrane region" description="Helical" evidence="12">
    <location>
        <begin position="99"/>
        <end position="123"/>
    </location>
</feature>
<protein>
    <recommendedName>
        <fullName evidence="10">Transmembrane protein 41B</fullName>
    </recommendedName>
</protein>
<evidence type="ECO:0000256" key="5">
    <source>
        <dbReference type="ARBA" id="ARBA00024479"/>
    </source>
</evidence>
<evidence type="ECO:0000256" key="6">
    <source>
        <dbReference type="ARBA" id="ARBA00024615"/>
    </source>
</evidence>
<evidence type="ECO:0000256" key="1">
    <source>
        <dbReference type="ARBA" id="ARBA00004141"/>
    </source>
</evidence>
<comment type="similarity">
    <text evidence="8">Belongs to the TMEM41 family.</text>
</comment>
<dbReference type="GO" id="GO:0000045">
    <property type="term" value="P:autophagosome assembly"/>
    <property type="evidence" value="ECO:0007669"/>
    <property type="project" value="TreeGrafter"/>
</dbReference>
<evidence type="ECO:0000256" key="10">
    <source>
        <dbReference type="ARBA" id="ARBA00039252"/>
    </source>
</evidence>
<evidence type="ECO:0000313" key="15">
    <source>
        <dbReference type="Proteomes" id="UP000001307"/>
    </source>
</evidence>
<keyword evidence="3 12" id="KW-1133">Transmembrane helix</keyword>
<comment type="catalytic activity">
    <reaction evidence="5">
        <text>a 1,2-diacyl-sn-glycero-3-phospho-L-serine(in) = a 1,2-diacyl-sn-glycero-3-phospho-L-serine(out)</text>
        <dbReference type="Rhea" id="RHEA:38663"/>
        <dbReference type="ChEBI" id="CHEBI:57262"/>
    </reaction>
</comment>
<evidence type="ECO:0000313" key="14">
    <source>
        <dbReference type="EMBL" id="CBY21395.1"/>
    </source>
</evidence>
<gene>
    <name evidence="14" type="ORF">GSOID_T00009160001</name>
</gene>
<dbReference type="InParanoid" id="E4WW91"/>
<comment type="subcellular location">
    <subcellularLocation>
        <location evidence="1">Membrane</location>
        <topology evidence="1">Multi-pass membrane protein</topology>
    </subcellularLocation>
</comment>
<dbReference type="Pfam" id="PF09335">
    <property type="entry name" value="VTT_dom"/>
    <property type="match status" value="1"/>
</dbReference>
<dbReference type="PANTHER" id="PTHR43220:SF18">
    <property type="entry name" value="TRANSMEMBRANE PROTEIN 41B"/>
    <property type="match status" value="1"/>
</dbReference>
<evidence type="ECO:0000256" key="3">
    <source>
        <dbReference type="ARBA" id="ARBA00022989"/>
    </source>
</evidence>
<comment type="function">
    <text evidence="11">Phospholipid scramblase involved in lipid homeostasis and membrane dynamics processes. Has phospholipid scramblase activity toward cholesterol and phosphatidylserine, as well as phosphatidylethanolamine and phosphatidylcholine. Required for autophagosome formation: participates in early stages of autophagosome biogenesis at the endoplasmic reticulum (ER) membrane by reequilibrating the leaflets of the ER as lipids are extracted by ATG2 (ATG2A or ATG2B) to mediate autophagosome assembly. In addition to autophagy, involved in other processes in which phospholipid scramblase activity is required. Required for normal motor neuron development.</text>
</comment>
<organism evidence="14">
    <name type="scientific">Oikopleura dioica</name>
    <name type="common">Tunicate</name>
    <dbReference type="NCBI Taxonomy" id="34765"/>
    <lineage>
        <taxon>Eukaryota</taxon>
        <taxon>Metazoa</taxon>
        <taxon>Chordata</taxon>
        <taxon>Tunicata</taxon>
        <taxon>Appendicularia</taxon>
        <taxon>Copelata</taxon>
        <taxon>Oikopleuridae</taxon>
        <taxon>Oikopleura</taxon>
    </lineage>
</organism>
<comment type="catalytic activity">
    <reaction evidence="7">
        <text>a 1,2-diacyl-sn-glycero-3-phosphocholine(in) = a 1,2-diacyl-sn-glycero-3-phosphocholine(out)</text>
        <dbReference type="Rhea" id="RHEA:38571"/>
        <dbReference type="ChEBI" id="CHEBI:57643"/>
    </reaction>
</comment>
<feature type="transmembrane region" description="Helical" evidence="12">
    <location>
        <begin position="185"/>
        <end position="210"/>
    </location>
</feature>
<reference evidence="14" key="1">
    <citation type="journal article" date="2010" name="Science">
        <title>Plasticity of animal genome architecture unmasked by rapid evolution of a pelagic tunicate.</title>
        <authorList>
            <person name="Denoeud F."/>
            <person name="Henriet S."/>
            <person name="Mungpakdee S."/>
            <person name="Aury J.M."/>
            <person name="Da Silva C."/>
            <person name="Brinkmann H."/>
            <person name="Mikhaleva J."/>
            <person name="Olsen L.C."/>
            <person name="Jubin C."/>
            <person name="Canestro C."/>
            <person name="Bouquet J.M."/>
            <person name="Danks G."/>
            <person name="Poulain J."/>
            <person name="Campsteijn C."/>
            <person name="Adamski M."/>
            <person name="Cross I."/>
            <person name="Yadetie F."/>
            <person name="Muffato M."/>
            <person name="Louis A."/>
            <person name="Butcher S."/>
            <person name="Tsagkogeorga G."/>
            <person name="Konrad A."/>
            <person name="Singh S."/>
            <person name="Jensen M.F."/>
            <person name="Cong E.H."/>
            <person name="Eikeseth-Otteraa H."/>
            <person name="Noel B."/>
            <person name="Anthouard V."/>
            <person name="Porcel B.M."/>
            <person name="Kachouri-Lafond R."/>
            <person name="Nishino A."/>
            <person name="Ugolini M."/>
            <person name="Chourrout P."/>
            <person name="Nishida H."/>
            <person name="Aasland R."/>
            <person name="Huzurbazar S."/>
            <person name="Westhof E."/>
            <person name="Delsuc F."/>
            <person name="Lehrach H."/>
            <person name="Reinhardt R."/>
            <person name="Weissenbach J."/>
            <person name="Roy S.W."/>
            <person name="Artiguenave F."/>
            <person name="Postlethwait J.H."/>
            <person name="Manak J.R."/>
            <person name="Thompson E.M."/>
            <person name="Jaillon O."/>
            <person name="Du Pasquier L."/>
            <person name="Boudinot P."/>
            <person name="Liberles D.A."/>
            <person name="Volff J.N."/>
            <person name="Philippe H."/>
            <person name="Lenhard B."/>
            <person name="Roest Crollius H."/>
            <person name="Wincker P."/>
            <person name="Chourrout D."/>
        </authorList>
    </citation>
    <scope>NUCLEOTIDE SEQUENCE [LARGE SCALE GENOMIC DNA]</scope>
</reference>
<evidence type="ECO:0000256" key="8">
    <source>
        <dbReference type="ARBA" id="ARBA00025797"/>
    </source>
</evidence>
<keyword evidence="15" id="KW-1185">Reference proteome</keyword>
<evidence type="ECO:0000256" key="2">
    <source>
        <dbReference type="ARBA" id="ARBA00022692"/>
    </source>
</evidence>
<feature type="transmembrane region" description="Helical" evidence="12">
    <location>
        <begin position="12"/>
        <end position="31"/>
    </location>
</feature>
<dbReference type="InterPro" id="IPR032816">
    <property type="entry name" value="VTT_dom"/>
</dbReference>
<dbReference type="Proteomes" id="UP000001307">
    <property type="component" value="Unassembled WGS sequence"/>
</dbReference>
<evidence type="ECO:0000256" key="12">
    <source>
        <dbReference type="SAM" id="Phobius"/>
    </source>
</evidence>
<evidence type="ECO:0000256" key="9">
    <source>
        <dbReference type="ARBA" id="ARBA00034049"/>
    </source>
</evidence>
<keyword evidence="4 12" id="KW-0472">Membrane</keyword>
<feature type="transmembrane region" description="Helical" evidence="12">
    <location>
        <begin position="217"/>
        <end position="238"/>
    </location>
</feature>
<keyword evidence="2 12" id="KW-0812">Transmembrane</keyword>
<comment type="catalytic activity">
    <reaction evidence="6">
        <text>a 1,2-diacyl-sn-glycero-3-phosphoethanolamine(in) = a 1,2-diacyl-sn-glycero-3-phosphoethanolamine(out)</text>
        <dbReference type="Rhea" id="RHEA:38895"/>
        <dbReference type="ChEBI" id="CHEBI:64612"/>
    </reaction>
</comment>
<dbReference type="InterPro" id="IPR045014">
    <property type="entry name" value="TM41A/B"/>
</dbReference>
<dbReference type="AlphaFoldDB" id="E4WW91"/>
<dbReference type="FunCoup" id="E4WW91">
    <property type="interactions" value="418"/>
</dbReference>
<evidence type="ECO:0000256" key="4">
    <source>
        <dbReference type="ARBA" id="ARBA00023136"/>
    </source>
</evidence>
<feature type="transmembrane region" description="Helical" evidence="12">
    <location>
        <begin position="153"/>
        <end position="173"/>
    </location>
</feature>
<dbReference type="PANTHER" id="PTHR43220">
    <property type="match status" value="1"/>
</dbReference>
<sequence length="256" mass="28898">MAELSFQKAATLCLLIFVCAAFGLYNVYLQLPNFSPEELVYIKLPRNLDDAKNLARVISVYQSTHYYPVMSTWCSCYVFMQTFSIPGSTFCSILGGFMWPWYIALPLICMCSGTGASLCYLMSHVVGQPLAKRLMPEKMAEWREKVQHHSDDLFNYILFLRITPFLPNWFINLTGPLVGVPLKPFFWGSVIGVAPLSMLAVQAGQTLYTLTSTSDTVTYKSVIFVFLSAVLSVLPIYFKRKNPKFADPSKAEIKTK</sequence>
<dbReference type="EMBL" id="FN653017">
    <property type="protein sequence ID" value="CBY21395.1"/>
    <property type="molecule type" value="Genomic_DNA"/>
</dbReference>
<name>E4WW91_OIKDI</name>
<evidence type="ECO:0000259" key="13">
    <source>
        <dbReference type="Pfam" id="PF09335"/>
    </source>
</evidence>
<comment type="catalytic activity">
    <reaction evidence="9">
        <text>cholesterol(in) = cholesterol(out)</text>
        <dbReference type="Rhea" id="RHEA:39747"/>
        <dbReference type="ChEBI" id="CHEBI:16113"/>
    </reaction>
</comment>
<accession>E4WW91</accession>
<dbReference type="GO" id="GO:0005789">
    <property type="term" value="C:endoplasmic reticulum membrane"/>
    <property type="evidence" value="ECO:0007669"/>
    <property type="project" value="TreeGrafter"/>
</dbReference>
<proteinExistence type="inferred from homology"/>
<dbReference type="OrthoDB" id="3364966at2759"/>